<dbReference type="AlphaFoldDB" id="A0AAW7YVZ6"/>
<dbReference type="Pfam" id="PF13456">
    <property type="entry name" value="RVT_3"/>
    <property type="match status" value="1"/>
</dbReference>
<gene>
    <name evidence="2" type="ORF">Q4528_12185</name>
</gene>
<sequence>MAKINFDAATKGNPGMSTCAIVIKEDDQHHIFTHELGEMDNHSAEWAACIHALEHARELKVSNALLYTDSKLIADSVDAGYIKNAKFKPYFEQLELLERDFELLFVKWVPREQNKEANQHAQQALFKLLKRK</sequence>
<dbReference type="EC" id="3.1.26.4" evidence="2"/>
<dbReference type="Proteomes" id="UP001170310">
    <property type="component" value="Unassembled WGS sequence"/>
</dbReference>
<dbReference type="GeneID" id="72470414"/>
<dbReference type="RefSeq" id="WP_029055345.1">
    <property type="nucleotide sequence ID" value="NZ_JAUOQO010000016.1"/>
</dbReference>
<dbReference type="InterPro" id="IPR012337">
    <property type="entry name" value="RNaseH-like_sf"/>
</dbReference>
<dbReference type="PANTHER" id="PTHR47723">
    <property type="entry name" value="OS05G0353850 PROTEIN"/>
    <property type="match status" value="1"/>
</dbReference>
<dbReference type="InterPro" id="IPR053151">
    <property type="entry name" value="RNase_H-like"/>
</dbReference>
<dbReference type="Gene3D" id="3.30.420.10">
    <property type="entry name" value="Ribonuclease H-like superfamily/Ribonuclease H"/>
    <property type="match status" value="1"/>
</dbReference>
<comment type="caution">
    <text evidence="2">The sequence shown here is derived from an EMBL/GenBank/DDBJ whole genome shotgun (WGS) entry which is preliminary data.</text>
</comment>
<dbReference type="PROSITE" id="PS50879">
    <property type="entry name" value="RNASE_H_1"/>
    <property type="match status" value="1"/>
</dbReference>
<dbReference type="CDD" id="cd09279">
    <property type="entry name" value="RNase_HI_like"/>
    <property type="match status" value="1"/>
</dbReference>
<dbReference type="GO" id="GO:0003676">
    <property type="term" value="F:nucleic acid binding"/>
    <property type="evidence" value="ECO:0007669"/>
    <property type="project" value="InterPro"/>
</dbReference>
<dbReference type="InterPro" id="IPR002156">
    <property type="entry name" value="RNaseH_domain"/>
</dbReference>
<name>A0AAW7YVZ6_9STAP</name>
<dbReference type="EMBL" id="JAUOQO010000016">
    <property type="protein sequence ID" value="MDO6574886.1"/>
    <property type="molecule type" value="Genomic_DNA"/>
</dbReference>
<protein>
    <submittedName>
        <fullName evidence="2">Ribonuclease HI family protein</fullName>
        <ecNumber evidence="2">3.1.26.4</ecNumber>
    </submittedName>
</protein>
<proteinExistence type="predicted"/>
<reference evidence="2" key="1">
    <citation type="submission" date="2023-07" db="EMBL/GenBank/DDBJ databases">
        <title>Genome content predicts the carbon catabolic preferences of heterotrophic bacteria.</title>
        <authorList>
            <person name="Gralka M."/>
        </authorList>
    </citation>
    <scope>NUCLEOTIDE SEQUENCE</scope>
    <source>
        <strain evidence="2">E2R20</strain>
    </source>
</reference>
<accession>A0AAW7YVZ6</accession>
<dbReference type="PANTHER" id="PTHR47723:SF19">
    <property type="entry name" value="POLYNUCLEOTIDYL TRANSFERASE, RIBONUCLEASE H-LIKE SUPERFAMILY PROTEIN"/>
    <property type="match status" value="1"/>
</dbReference>
<evidence type="ECO:0000313" key="3">
    <source>
        <dbReference type="Proteomes" id="UP001170310"/>
    </source>
</evidence>
<evidence type="ECO:0000313" key="2">
    <source>
        <dbReference type="EMBL" id="MDO6574886.1"/>
    </source>
</evidence>
<keyword evidence="2" id="KW-0378">Hydrolase</keyword>
<dbReference type="InterPro" id="IPR036397">
    <property type="entry name" value="RNaseH_sf"/>
</dbReference>
<keyword evidence="3" id="KW-1185">Reference proteome</keyword>
<evidence type="ECO:0000259" key="1">
    <source>
        <dbReference type="PROSITE" id="PS50879"/>
    </source>
</evidence>
<dbReference type="SUPFAM" id="SSF53098">
    <property type="entry name" value="Ribonuclease H-like"/>
    <property type="match status" value="1"/>
</dbReference>
<feature type="domain" description="RNase H type-1" evidence="1">
    <location>
        <begin position="1"/>
        <end position="126"/>
    </location>
</feature>
<dbReference type="GO" id="GO:0004523">
    <property type="term" value="F:RNA-DNA hybrid ribonuclease activity"/>
    <property type="evidence" value="ECO:0007669"/>
    <property type="project" value="UniProtKB-EC"/>
</dbReference>
<organism evidence="2 3">
    <name type="scientific">Staphylococcus pasteuri_A</name>
    <dbReference type="NCBI Taxonomy" id="3062664"/>
    <lineage>
        <taxon>Bacteria</taxon>
        <taxon>Bacillati</taxon>
        <taxon>Bacillota</taxon>
        <taxon>Bacilli</taxon>
        <taxon>Bacillales</taxon>
        <taxon>Staphylococcaceae</taxon>
        <taxon>Staphylococcus</taxon>
    </lineage>
</organism>